<protein>
    <submittedName>
        <fullName evidence="2">Uncharacterized protein</fullName>
    </submittedName>
</protein>
<evidence type="ECO:0000256" key="1">
    <source>
        <dbReference type="SAM" id="MobiDB-lite"/>
    </source>
</evidence>
<gene>
    <name evidence="2" type="ORF">C725_0465</name>
</gene>
<proteinExistence type="predicted"/>
<evidence type="ECO:0000313" key="2">
    <source>
        <dbReference type="EMBL" id="EMD84535.1"/>
    </source>
</evidence>
<feature type="region of interest" description="Disordered" evidence="1">
    <location>
        <begin position="1"/>
        <end position="73"/>
    </location>
</feature>
<keyword evidence="3" id="KW-1185">Reference proteome</keyword>
<name>M2SGM8_9SPHN</name>
<dbReference type="AlphaFoldDB" id="M2SGM8"/>
<sequence length="73" mass="7790">MSDAKTPPTTPSKMRPTSDSEAMEKLKKNPKDEDAQLDEGLDETYPASDTPSETQPHSDKGNDKPAPSTSGGD</sequence>
<evidence type="ECO:0000313" key="3">
    <source>
        <dbReference type="Proteomes" id="UP000011717"/>
    </source>
</evidence>
<dbReference type="EMBL" id="AMRV01000001">
    <property type="protein sequence ID" value="EMD84535.1"/>
    <property type="molecule type" value="Genomic_DNA"/>
</dbReference>
<dbReference type="OrthoDB" id="7584768at2"/>
<organism evidence="2 3">
    <name type="scientific">Pacificimonas flava</name>
    <dbReference type="NCBI Taxonomy" id="1234595"/>
    <lineage>
        <taxon>Bacteria</taxon>
        <taxon>Pseudomonadati</taxon>
        <taxon>Pseudomonadota</taxon>
        <taxon>Alphaproteobacteria</taxon>
        <taxon>Sphingomonadales</taxon>
        <taxon>Sphingosinicellaceae</taxon>
        <taxon>Pacificimonas</taxon>
    </lineage>
</organism>
<dbReference type="RefSeq" id="WP_008599913.1">
    <property type="nucleotide sequence ID" value="NZ_AMRV01000001.1"/>
</dbReference>
<comment type="caution">
    <text evidence="2">The sequence shown here is derived from an EMBL/GenBank/DDBJ whole genome shotgun (WGS) entry which is preliminary data.</text>
</comment>
<reference evidence="2 3" key="1">
    <citation type="journal article" date="2013" name="Genome Announc.">
        <title>Draft Genome Sequence of Strain JLT2015T, Belonging to the Family Sphingomonadaceae of the Alphaproteobacteria.</title>
        <authorList>
            <person name="Tang K."/>
            <person name="Liu K."/>
            <person name="Li S."/>
            <person name="Jiao N."/>
        </authorList>
    </citation>
    <scope>NUCLEOTIDE SEQUENCE [LARGE SCALE GENOMIC DNA]</scope>
    <source>
        <strain evidence="2 3">JLT2015</strain>
    </source>
</reference>
<accession>M2SGM8</accession>
<dbReference type="Proteomes" id="UP000011717">
    <property type="component" value="Unassembled WGS sequence"/>
</dbReference>
<feature type="compositionally biased region" description="Basic and acidic residues" evidence="1">
    <location>
        <begin position="16"/>
        <end position="34"/>
    </location>
</feature>